<evidence type="ECO:0000256" key="1">
    <source>
        <dbReference type="ARBA" id="ARBA00001933"/>
    </source>
</evidence>
<evidence type="ECO:0000256" key="4">
    <source>
        <dbReference type="ARBA" id="ARBA00022576"/>
    </source>
</evidence>
<proteinExistence type="inferred from homology"/>
<dbReference type="SUPFAM" id="SSF53383">
    <property type="entry name" value="PLP-dependent transferases"/>
    <property type="match status" value="1"/>
</dbReference>
<evidence type="ECO:0000256" key="3">
    <source>
        <dbReference type="ARBA" id="ARBA00011738"/>
    </source>
</evidence>
<accession>A0AB34FEI6</accession>
<keyword evidence="7" id="KW-0663">Pyridoxal phosphate</keyword>
<reference evidence="11" key="1">
    <citation type="submission" date="2023-01" db="EMBL/GenBank/DDBJ databases">
        <title>The growth and conidiation of Purpureocillium lavendulum are regulated by nitrogen source and histone H3K14 acetylation.</title>
        <authorList>
            <person name="Tang P."/>
            <person name="Han J."/>
            <person name="Zhang C."/>
            <person name="Tang P."/>
            <person name="Qi F."/>
            <person name="Zhang K."/>
            <person name="Liang L."/>
        </authorList>
    </citation>
    <scope>NUCLEOTIDE SEQUENCE</scope>
    <source>
        <strain evidence="11">YMF1.00683</strain>
    </source>
</reference>
<dbReference type="PANTHER" id="PTHR11879:SF22">
    <property type="entry name" value="ASPARTATE AMINOTRANSFERASE, MITOCHONDRIAL"/>
    <property type="match status" value="1"/>
</dbReference>
<dbReference type="GO" id="GO:0004069">
    <property type="term" value="F:L-aspartate:2-oxoglutarate aminotransferase activity"/>
    <property type="evidence" value="ECO:0007669"/>
    <property type="project" value="UniProtKB-EC"/>
</dbReference>
<dbReference type="GO" id="GO:0016798">
    <property type="term" value="F:hydrolase activity, acting on glycosyl bonds"/>
    <property type="evidence" value="ECO:0007669"/>
    <property type="project" value="UniProtKB-KW"/>
</dbReference>
<dbReference type="GO" id="GO:0016301">
    <property type="term" value="F:kinase activity"/>
    <property type="evidence" value="ECO:0007669"/>
    <property type="project" value="UniProtKB-KW"/>
</dbReference>
<dbReference type="AlphaFoldDB" id="A0AB34FEI6"/>
<organism evidence="11 12">
    <name type="scientific">Purpureocillium lavendulum</name>
    <dbReference type="NCBI Taxonomy" id="1247861"/>
    <lineage>
        <taxon>Eukaryota</taxon>
        <taxon>Fungi</taxon>
        <taxon>Dikarya</taxon>
        <taxon>Ascomycota</taxon>
        <taxon>Pezizomycotina</taxon>
        <taxon>Sordariomycetes</taxon>
        <taxon>Hypocreomycetidae</taxon>
        <taxon>Hypocreales</taxon>
        <taxon>Ophiocordycipitaceae</taxon>
        <taxon>Purpureocillium</taxon>
    </lineage>
</organism>
<comment type="similarity">
    <text evidence="2">Belongs to the glycosyl hydrolase 32 family.</text>
</comment>
<name>A0AB34FEI6_9HYPO</name>
<keyword evidence="12" id="KW-1185">Reference proteome</keyword>
<gene>
    <name evidence="11" type="ORF">O9K51_10016</name>
</gene>
<dbReference type="InterPro" id="IPR000796">
    <property type="entry name" value="Asp_trans"/>
</dbReference>
<evidence type="ECO:0000313" key="11">
    <source>
        <dbReference type="EMBL" id="KAJ6437459.1"/>
    </source>
</evidence>
<protein>
    <submittedName>
        <fullName evidence="11">Protein kinase-like protein</fullName>
    </submittedName>
</protein>
<dbReference type="GO" id="GO:0042802">
    <property type="term" value="F:identical protein binding"/>
    <property type="evidence" value="ECO:0007669"/>
    <property type="project" value="TreeGrafter"/>
</dbReference>
<evidence type="ECO:0000256" key="8">
    <source>
        <dbReference type="ARBA" id="ARBA00023295"/>
    </source>
</evidence>
<dbReference type="InterPro" id="IPR004839">
    <property type="entry name" value="Aminotransferase_I/II_large"/>
</dbReference>
<dbReference type="PANTHER" id="PTHR11879">
    <property type="entry name" value="ASPARTATE AMINOTRANSFERASE"/>
    <property type="match status" value="1"/>
</dbReference>
<evidence type="ECO:0000259" key="10">
    <source>
        <dbReference type="Pfam" id="PF00251"/>
    </source>
</evidence>
<dbReference type="Gene3D" id="3.40.640.10">
    <property type="entry name" value="Type I PLP-dependent aspartate aminotransferase-like (Major domain)"/>
    <property type="match status" value="1"/>
</dbReference>
<comment type="subunit">
    <text evidence="3">Homodimer.</text>
</comment>
<dbReference type="InterPro" id="IPR013148">
    <property type="entry name" value="Glyco_hydro_32_N"/>
</dbReference>
<dbReference type="Gene3D" id="2.115.10.20">
    <property type="entry name" value="Glycosyl hydrolase domain, family 43"/>
    <property type="match status" value="2"/>
</dbReference>
<dbReference type="Proteomes" id="UP001163105">
    <property type="component" value="Unassembled WGS sequence"/>
</dbReference>
<keyword evidence="8" id="KW-0326">Glycosidase</keyword>
<keyword evidence="4" id="KW-0032">Aminotransferase</keyword>
<dbReference type="InterPro" id="IPR015421">
    <property type="entry name" value="PyrdxlP-dep_Trfase_major"/>
</dbReference>
<keyword evidence="11" id="KW-0418">Kinase</keyword>
<dbReference type="PRINTS" id="PR00799">
    <property type="entry name" value="TRANSAMINASE"/>
</dbReference>
<evidence type="ECO:0000256" key="2">
    <source>
        <dbReference type="ARBA" id="ARBA00009902"/>
    </source>
</evidence>
<evidence type="ECO:0000256" key="6">
    <source>
        <dbReference type="ARBA" id="ARBA00022801"/>
    </source>
</evidence>
<comment type="cofactor">
    <cofactor evidence="1">
        <name>pyridoxal 5'-phosphate</name>
        <dbReference type="ChEBI" id="CHEBI:597326"/>
    </cofactor>
</comment>
<evidence type="ECO:0000313" key="12">
    <source>
        <dbReference type="Proteomes" id="UP001163105"/>
    </source>
</evidence>
<evidence type="ECO:0000259" key="9">
    <source>
        <dbReference type="Pfam" id="PF00155"/>
    </source>
</evidence>
<comment type="caution">
    <text evidence="11">The sequence shown here is derived from an EMBL/GenBank/DDBJ whole genome shotgun (WGS) entry which is preliminary data.</text>
</comment>
<dbReference type="GO" id="GO:0030170">
    <property type="term" value="F:pyridoxal phosphate binding"/>
    <property type="evidence" value="ECO:0007669"/>
    <property type="project" value="InterPro"/>
</dbReference>
<dbReference type="EMBL" id="JAQHRD010000012">
    <property type="protein sequence ID" value="KAJ6437459.1"/>
    <property type="molecule type" value="Genomic_DNA"/>
</dbReference>
<evidence type="ECO:0000256" key="7">
    <source>
        <dbReference type="ARBA" id="ARBA00022898"/>
    </source>
</evidence>
<feature type="domain" description="Glycosyl hydrolase family 32 N-terminal" evidence="10">
    <location>
        <begin position="221"/>
        <end position="373"/>
    </location>
</feature>
<dbReference type="InterPro" id="IPR023296">
    <property type="entry name" value="Glyco_hydro_beta-prop_sf"/>
</dbReference>
<dbReference type="Pfam" id="PF00155">
    <property type="entry name" value="Aminotran_1_2"/>
    <property type="match status" value="1"/>
</dbReference>
<dbReference type="InterPro" id="IPR015424">
    <property type="entry name" value="PyrdxlP-dep_Trfase"/>
</dbReference>
<keyword evidence="6" id="KW-0378">Hydrolase</keyword>
<dbReference type="GO" id="GO:0006520">
    <property type="term" value="P:amino acid metabolic process"/>
    <property type="evidence" value="ECO:0007669"/>
    <property type="project" value="InterPro"/>
</dbReference>
<keyword evidence="5" id="KW-0808">Transferase</keyword>
<feature type="domain" description="Aminotransferase class I/classII large" evidence="9">
    <location>
        <begin position="34"/>
        <end position="170"/>
    </location>
</feature>
<dbReference type="SUPFAM" id="SSF75005">
    <property type="entry name" value="Arabinanase/levansucrase/invertase"/>
    <property type="match status" value="1"/>
</dbReference>
<evidence type="ECO:0000256" key="5">
    <source>
        <dbReference type="ARBA" id="ARBA00022679"/>
    </source>
</evidence>
<dbReference type="Pfam" id="PF00251">
    <property type="entry name" value="Glyco_hydro_32N"/>
    <property type="match status" value="1"/>
</dbReference>
<sequence length="487" mass="54333">MFFESVQGGVPDVMYELKKRADEDSCVDKVDLGCMRPSPEIYVGVPTWGNYKPAFRLVGLDIHEYSYYDHEKRAFDIVATLNAIRTAPQSSIFILQGCCHNPTGQDPSPAEWDEILSALQAGKHLPVFDVAYQGLGNGLDEDAYAVRQCAAVGMELLVCQSFSKNFGLYGCSSAEGDCPNDGTTPFGVTNVGNFTNIYDPSIGEATRWYINDHTFIRDDATNTWHLFGITHEEPADPENEHVFAHATAPQLYGPWTKQPFALTVDPGYGETHLWAPYVLRHDGTYYMFYCGGGNDSSAYAINLATSRDLFNWKRRPAGPLFRDGVAARDPFVTRIGNKWVIYYCANDNPNGGHHTVMYRTSEDLVNWSDRKIAYTDPTVGTGAGTTESPFVIEYRGHWYLFIGPRPTQDAYTGTDVFVSNDPLHFDVKDRVGHIRSHALEVVTVGHETFVSHSGWNQGGVYLAPVTWPPFKEQSRCPDPELVHPSSH</sequence>